<dbReference type="GO" id="GO:0005524">
    <property type="term" value="F:ATP binding"/>
    <property type="evidence" value="ECO:0007669"/>
    <property type="project" value="UniProtKB-UniRule"/>
</dbReference>
<dbReference type="InterPro" id="IPR003390">
    <property type="entry name" value="DNA_integrity_scan_DisA_N"/>
</dbReference>
<keyword evidence="9 10" id="KW-0472">Membrane</keyword>
<evidence type="ECO:0000256" key="9">
    <source>
        <dbReference type="ARBA" id="ARBA00023136"/>
    </source>
</evidence>
<keyword evidence="3 10" id="KW-0808">Transferase</keyword>
<dbReference type="EMBL" id="CVLB01000001">
    <property type="protein sequence ID" value="CRF34153.1"/>
    <property type="molecule type" value="Genomic_DNA"/>
</dbReference>
<keyword evidence="6 10" id="KW-0547">Nucleotide-binding</keyword>
<dbReference type="PANTHER" id="PTHR34185:SF1">
    <property type="entry name" value="DIADENYLATE CYCLASE"/>
    <property type="match status" value="1"/>
</dbReference>
<dbReference type="GO" id="GO:0006171">
    <property type="term" value="P:cAMP biosynthetic process"/>
    <property type="evidence" value="ECO:0007669"/>
    <property type="project" value="InterPro"/>
</dbReference>
<dbReference type="Proteomes" id="UP000043763">
    <property type="component" value="Unassembled WGS sequence"/>
</dbReference>
<comment type="caution">
    <text evidence="10">Lacks conserved residue(s) required for the propagation of feature annotation.</text>
</comment>
<feature type="transmembrane region" description="Helical" evidence="10">
    <location>
        <begin position="16"/>
        <end position="36"/>
    </location>
</feature>
<evidence type="ECO:0000259" key="11">
    <source>
        <dbReference type="PROSITE" id="PS51794"/>
    </source>
</evidence>
<organism evidence="12 13">
    <name type="scientific">Brachyspira suanatina</name>
    <dbReference type="NCBI Taxonomy" id="381802"/>
    <lineage>
        <taxon>Bacteria</taxon>
        <taxon>Pseudomonadati</taxon>
        <taxon>Spirochaetota</taxon>
        <taxon>Spirochaetia</taxon>
        <taxon>Brachyspirales</taxon>
        <taxon>Brachyspiraceae</taxon>
        <taxon>Brachyspira</taxon>
    </lineage>
</organism>
<dbReference type="PANTHER" id="PTHR34185">
    <property type="entry name" value="DIADENYLATE CYCLASE"/>
    <property type="match status" value="1"/>
</dbReference>
<keyword evidence="2 10" id="KW-1003">Cell membrane</keyword>
<dbReference type="InterPro" id="IPR050338">
    <property type="entry name" value="DisA"/>
</dbReference>
<dbReference type="OrthoDB" id="9807385at2"/>
<comment type="catalytic activity">
    <reaction evidence="1 10">
        <text>2 ATP = 3',3'-c-di-AMP + 2 diphosphate</text>
        <dbReference type="Rhea" id="RHEA:35655"/>
        <dbReference type="ChEBI" id="CHEBI:30616"/>
        <dbReference type="ChEBI" id="CHEBI:33019"/>
        <dbReference type="ChEBI" id="CHEBI:71500"/>
        <dbReference type="EC" id="2.7.7.85"/>
    </reaction>
</comment>
<feature type="transmembrane region" description="Helical" evidence="10">
    <location>
        <begin position="43"/>
        <end position="62"/>
    </location>
</feature>
<evidence type="ECO:0000313" key="12">
    <source>
        <dbReference type="EMBL" id="CRF34153.1"/>
    </source>
</evidence>
<evidence type="ECO:0000256" key="2">
    <source>
        <dbReference type="ARBA" id="ARBA00022475"/>
    </source>
</evidence>
<proteinExistence type="inferred from homology"/>
<dbReference type="PIRSF" id="PIRSF004793">
    <property type="entry name" value="UCP004793"/>
    <property type="match status" value="1"/>
</dbReference>
<gene>
    <name evidence="10" type="primary">dacA</name>
    <name evidence="12" type="ORF">BRSU_1909</name>
</gene>
<dbReference type="SUPFAM" id="SSF143597">
    <property type="entry name" value="YojJ-like"/>
    <property type="match status" value="1"/>
</dbReference>
<accession>A0A0G4K895</accession>
<dbReference type="PROSITE" id="PS51794">
    <property type="entry name" value="DAC"/>
    <property type="match status" value="1"/>
</dbReference>
<dbReference type="AlphaFoldDB" id="A0A0G4K895"/>
<dbReference type="GO" id="GO:0106408">
    <property type="term" value="F:diadenylate cyclase activity"/>
    <property type="evidence" value="ECO:0007669"/>
    <property type="project" value="UniProtKB-EC"/>
</dbReference>
<sequence length="260" mass="29742">MLYVINNFISTSNWRYFFYGLDIILVAVLFYIIYMLMYNTRAYSIAIGFIILFFITLIAKVFGLSTLSWIFDQFFQVGLIAIVVIFQAEIKHALRILGGRAFLKKSFRYDEDQIQKILSATFNLSYKGYGALIVFQRNISLHSLVDRAVKLNADISIELVESIFFKNNPIHDGAAIIMENRIAAASAYLPLTEIEPQIKNRRLGTRHRAALGISEQTDAVVIVVSEETQCVSIVHNGILEYNLNREELDKRLGELLEIKK</sequence>
<dbReference type="NCBIfam" id="TIGR00159">
    <property type="entry name" value="diadenylate cyclase CdaA"/>
    <property type="match status" value="1"/>
</dbReference>
<dbReference type="InterPro" id="IPR034701">
    <property type="entry name" value="CdaA"/>
</dbReference>
<dbReference type="InterPro" id="IPR036888">
    <property type="entry name" value="DNA_integrity_DisA_N_sf"/>
</dbReference>
<dbReference type="InterPro" id="IPR045585">
    <property type="entry name" value="CdaA_N"/>
</dbReference>
<comment type="subunit">
    <text evidence="10">Probably a homodimer.</text>
</comment>
<reference evidence="13" key="1">
    <citation type="submission" date="2015-04" db="EMBL/GenBank/DDBJ databases">
        <authorList>
            <person name="Mushtaq Mamoona"/>
        </authorList>
    </citation>
    <scope>NUCLEOTIDE SEQUENCE [LARGE SCALE GENOMIC DNA]</scope>
    <source>
        <strain evidence="13">AN4859/03</strain>
    </source>
</reference>
<feature type="transmembrane region" description="Helical" evidence="10">
    <location>
        <begin position="74"/>
        <end position="94"/>
    </location>
</feature>
<evidence type="ECO:0000256" key="6">
    <source>
        <dbReference type="ARBA" id="ARBA00022741"/>
    </source>
</evidence>
<keyword evidence="4 10" id="KW-0812">Transmembrane</keyword>
<evidence type="ECO:0000256" key="7">
    <source>
        <dbReference type="ARBA" id="ARBA00022840"/>
    </source>
</evidence>
<name>A0A0G4K895_9SPIR</name>
<dbReference type="Gene3D" id="3.40.1700.10">
    <property type="entry name" value="DNA integrity scanning protein, DisA, N-terminal domain"/>
    <property type="match status" value="1"/>
</dbReference>
<evidence type="ECO:0000256" key="1">
    <source>
        <dbReference type="ARBA" id="ARBA00000877"/>
    </source>
</evidence>
<comment type="similarity">
    <text evidence="10">Belongs to the adenylate cyclase family. DacA/CdaA subfamily.</text>
</comment>
<keyword evidence="8 10" id="KW-1133">Transmembrane helix</keyword>
<dbReference type="GO" id="GO:0004016">
    <property type="term" value="F:adenylate cyclase activity"/>
    <property type="evidence" value="ECO:0007669"/>
    <property type="project" value="UniProtKB-UniRule"/>
</dbReference>
<evidence type="ECO:0000256" key="10">
    <source>
        <dbReference type="HAMAP-Rule" id="MF_01499"/>
    </source>
</evidence>
<dbReference type="InterPro" id="IPR014046">
    <property type="entry name" value="C-di-AMP_synthase"/>
</dbReference>
<evidence type="ECO:0000256" key="5">
    <source>
        <dbReference type="ARBA" id="ARBA00022695"/>
    </source>
</evidence>
<evidence type="ECO:0000256" key="8">
    <source>
        <dbReference type="ARBA" id="ARBA00022989"/>
    </source>
</evidence>
<dbReference type="HAMAP" id="MF_01499">
    <property type="entry name" value="DacA"/>
    <property type="match status" value="1"/>
</dbReference>
<keyword evidence="13" id="KW-1185">Reference proteome</keyword>
<dbReference type="Pfam" id="PF02457">
    <property type="entry name" value="DAC"/>
    <property type="match status" value="1"/>
</dbReference>
<evidence type="ECO:0000313" key="13">
    <source>
        <dbReference type="Proteomes" id="UP000043763"/>
    </source>
</evidence>
<evidence type="ECO:0000256" key="3">
    <source>
        <dbReference type="ARBA" id="ARBA00022679"/>
    </source>
</evidence>
<feature type="domain" description="DAC" evidence="11">
    <location>
        <begin position="87"/>
        <end position="245"/>
    </location>
</feature>
<evidence type="ECO:0000256" key="4">
    <source>
        <dbReference type="ARBA" id="ARBA00022692"/>
    </source>
</evidence>
<comment type="function">
    <text evidence="10">Catalyzes the condensation of 2 ATP molecules into cyclic di-AMP (c-di-AMP), a second messenger used to regulate differing processes in different bacteria.</text>
</comment>
<protein>
    <recommendedName>
        <fullName evidence="10">Diadenylate cyclase</fullName>
        <shortName evidence="10">DAC</shortName>
        <ecNumber evidence="10">2.7.7.85</ecNumber>
    </recommendedName>
    <alternativeName>
        <fullName evidence="10">Cyclic-di-AMP synthase</fullName>
        <shortName evidence="10">c-di-AMP synthase</shortName>
    </alternativeName>
</protein>
<dbReference type="EC" id="2.7.7.85" evidence="10"/>
<dbReference type="RefSeq" id="WP_083997881.1">
    <property type="nucleotide sequence ID" value="NZ_CVLB01000001.1"/>
</dbReference>
<dbReference type="Pfam" id="PF19293">
    <property type="entry name" value="CdaA_N"/>
    <property type="match status" value="1"/>
</dbReference>
<keyword evidence="7 10" id="KW-0067">ATP-binding</keyword>
<keyword evidence="5 10" id="KW-0548">Nucleotidyltransferase</keyword>